<dbReference type="GO" id="GO:1902600">
    <property type="term" value="P:proton transmembrane transport"/>
    <property type="evidence" value="ECO:0007669"/>
    <property type="project" value="InterPro"/>
</dbReference>
<evidence type="ECO:0000259" key="9">
    <source>
        <dbReference type="Pfam" id="PF00999"/>
    </source>
</evidence>
<evidence type="ECO:0000256" key="8">
    <source>
        <dbReference type="SAM" id="Phobius"/>
    </source>
</evidence>
<feature type="region of interest" description="Disordered" evidence="7">
    <location>
        <begin position="480"/>
        <end position="529"/>
    </location>
</feature>
<dbReference type="PANTHER" id="PTHR32468">
    <property type="entry name" value="CATION/H + ANTIPORTER"/>
    <property type="match status" value="1"/>
</dbReference>
<feature type="transmembrane region" description="Helical" evidence="8">
    <location>
        <begin position="419"/>
        <end position="442"/>
    </location>
</feature>
<feature type="transmembrane region" description="Helical" evidence="8">
    <location>
        <begin position="73"/>
        <end position="94"/>
    </location>
</feature>
<name>A0A9P6CFW7_9AGAR</name>
<feature type="transmembrane region" description="Helical" evidence="8">
    <location>
        <begin position="207"/>
        <end position="230"/>
    </location>
</feature>
<evidence type="ECO:0000256" key="7">
    <source>
        <dbReference type="SAM" id="MobiDB-lite"/>
    </source>
</evidence>
<keyword evidence="5" id="KW-0406">Ion transport</keyword>
<dbReference type="InterPro" id="IPR038770">
    <property type="entry name" value="Na+/solute_symporter_sf"/>
</dbReference>
<keyword evidence="2" id="KW-0813">Transport</keyword>
<evidence type="ECO:0000313" key="10">
    <source>
        <dbReference type="EMBL" id="KAF9459414.1"/>
    </source>
</evidence>
<feature type="transmembrane region" description="Helical" evidence="8">
    <location>
        <begin position="299"/>
        <end position="314"/>
    </location>
</feature>
<feature type="transmembrane region" description="Helical" evidence="8">
    <location>
        <begin position="138"/>
        <end position="161"/>
    </location>
</feature>
<keyword evidence="3 8" id="KW-0812">Transmembrane</keyword>
<sequence>MSPSLSSTFMNYFPLNDILPRAATEQGGVISGDNPSKYNPDDPYKLWVIQVVLILVTSRICYLGFYKMRQPRVVAEIFGGIILGPTIMGRIPGFSNTIFPEESLPILNICSTIGLAFFLFFAGLEVDVRLMNRNMRASIAVSVAGLVVPFAFGFILALALYREYIDPSINFGHFGLFTAIGVGITAFPILCRMLVELGLFDTNLGVVVITAGLGNDVVGWILLALAIALVNARNGITILYMVLACIGYALVFLYPVRWAFRWIARKTGSLDNGTPSPLMLTSTLALVLASSFFTDIIGLHPIFGAFMAGLIVPHDNGLSIAIMKQLEGIVMNIFLPIYFTLSGLKTDLGLLNNGKAWGYTILVCIMAFSGKFIGCAAAAKYMGFNVRESGAIGTLMTCKGLLELIVVNLGLQAGILSPIVFAMFVFHALLLTFITTPITALIMPEKYRLRLLDSASSSQTTLGVIDPGIIDALDGEEKARGLNLTKPTDPEPPLEKSREETRDNRVSSEGPTHSEERDQIPRPAEMSNV</sequence>
<feature type="domain" description="Cation/H+ exchanger transmembrane" evidence="9">
    <location>
        <begin position="57"/>
        <end position="439"/>
    </location>
</feature>
<feature type="transmembrane region" description="Helical" evidence="8">
    <location>
        <begin position="106"/>
        <end position="126"/>
    </location>
</feature>
<dbReference type="Proteomes" id="UP000807353">
    <property type="component" value="Unassembled WGS sequence"/>
</dbReference>
<evidence type="ECO:0000256" key="2">
    <source>
        <dbReference type="ARBA" id="ARBA00022448"/>
    </source>
</evidence>
<protein>
    <submittedName>
        <fullName evidence="10">Sodium/hydrogen exchanger</fullName>
    </submittedName>
</protein>
<accession>A0A9P6CFW7</accession>
<reference evidence="10" key="1">
    <citation type="submission" date="2020-11" db="EMBL/GenBank/DDBJ databases">
        <authorList>
            <consortium name="DOE Joint Genome Institute"/>
            <person name="Ahrendt S."/>
            <person name="Riley R."/>
            <person name="Andreopoulos W."/>
            <person name="Labutti K."/>
            <person name="Pangilinan J."/>
            <person name="Ruiz-Duenas F.J."/>
            <person name="Barrasa J.M."/>
            <person name="Sanchez-Garcia M."/>
            <person name="Camarero S."/>
            <person name="Miyauchi S."/>
            <person name="Serrano A."/>
            <person name="Linde D."/>
            <person name="Babiker R."/>
            <person name="Drula E."/>
            <person name="Ayuso-Fernandez I."/>
            <person name="Pacheco R."/>
            <person name="Padilla G."/>
            <person name="Ferreira P."/>
            <person name="Barriuso J."/>
            <person name="Kellner H."/>
            <person name="Castanera R."/>
            <person name="Alfaro M."/>
            <person name="Ramirez L."/>
            <person name="Pisabarro A.G."/>
            <person name="Kuo A."/>
            <person name="Tritt A."/>
            <person name="Lipzen A."/>
            <person name="He G."/>
            <person name="Yan M."/>
            <person name="Ng V."/>
            <person name="Cullen D."/>
            <person name="Martin F."/>
            <person name="Rosso M.-N."/>
            <person name="Henrissat B."/>
            <person name="Hibbett D."/>
            <person name="Martinez A.T."/>
            <person name="Grigoriev I.V."/>
        </authorList>
    </citation>
    <scope>NUCLEOTIDE SEQUENCE</scope>
    <source>
        <strain evidence="10">CBS 247.69</strain>
    </source>
</reference>
<feature type="transmembrane region" description="Helical" evidence="8">
    <location>
        <begin position="46"/>
        <end position="66"/>
    </location>
</feature>
<evidence type="ECO:0000256" key="5">
    <source>
        <dbReference type="ARBA" id="ARBA00023065"/>
    </source>
</evidence>
<organism evidence="10 11">
    <name type="scientific">Collybia nuda</name>
    <dbReference type="NCBI Taxonomy" id="64659"/>
    <lineage>
        <taxon>Eukaryota</taxon>
        <taxon>Fungi</taxon>
        <taxon>Dikarya</taxon>
        <taxon>Basidiomycota</taxon>
        <taxon>Agaricomycotina</taxon>
        <taxon>Agaricomycetes</taxon>
        <taxon>Agaricomycetidae</taxon>
        <taxon>Agaricales</taxon>
        <taxon>Tricholomatineae</taxon>
        <taxon>Clitocybaceae</taxon>
        <taxon>Collybia</taxon>
    </lineage>
</organism>
<proteinExistence type="predicted"/>
<keyword evidence="11" id="KW-1185">Reference proteome</keyword>
<dbReference type="Pfam" id="PF00999">
    <property type="entry name" value="Na_H_Exchanger"/>
    <property type="match status" value="1"/>
</dbReference>
<feature type="transmembrane region" description="Helical" evidence="8">
    <location>
        <begin position="391"/>
        <end position="413"/>
    </location>
</feature>
<comment type="caution">
    <text evidence="10">The sequence shown here is derived from an EMBL/GenBank/DDBJ whole genome shotgun (WGS) entry which is preliminary data.</text>
</comment>
<gene>
    <name evidence="10" type="ORF">BDZ94DRAFT_1324833</name>
</gene>
<dbReference type="OrthoDB" id="2687058at2759"/>
<keyword evidence="4 8" id="KW-1133">Transmembrane helix</keyword>
<evidence type="ECO:0000256" key="3">
    <source>
        <dbReference type="ARBA" id="ARBA00022692"/>
    </source>
</evidence>
<evidence type="ECO:0000256" key="4">
    <source>
        <dbReference type="ARBA" id="ARBA00022989"/>
    </source>
</evidence>
<feature type="transmembrane region" description="Helical" evidence="8">
    <location>
        <begin position="356"/>
        <end position="379"/>
    </location>
</feature>
<feature type="transmembrane region" description="Helical" evidence="8">
    <location>
        <begin position="173"/>
        <end position="195"/>
    </location>
</feature>
<feature type="transmembrane region" description="Helical" evidence="8">
    <location>
        <begin position="236"/>
        <end position="256"/>
    </location>
</feature>
<feature type="transmembrane region" description="Helical" evidence="8">
    <location>
        <begin position="326"/>
        <end position="344"/>
    </location>
</feature>
<dbReference type="InterPro" id="IPR050794">
    <property type="entry name" value="CPA2_transporter"/>
</dbReference>
<dbReference type="AlphaFoldDB" id="A0A9P6CFW7"/>
<evidence type="ECO:0000256" key="6">
    <source>
        <dbReference type="ARBA" id="ARBA00023136"/>
    </source>
</evidence>
<dbReference type="GO" id="GO:0015297">
    <property type="term" value="F:antiporter activity"/>
    <property type="evidence" value="ECO:0007669"/>
    <property type="project" value="InterPro"/>
</dbReference>
<dbReference type="EMBL" id="MU150317">
    <property type="protein sequence ID" value="KAF9459414.1"/>
    <property type="molecule type" value="Genomic_DNA"/>
</dbReference>
<evidence type="ECO:0000313" key="11">
    <source>
        <dbReference type="Proteomes" id="UP000807353"/>
    </source>
</evidence>
<feature type="compositionally biased region" description="Basic and acidic residues" evidence="7">
    <location>
        <begin position="493"/>
        <end position="520"/>
    </location>
</feature>
<dbReference type="GO" id="GO:0016020">
    <property type="term" value="C:membrane"/>
    <property type="evidence" value="ECO:0007669"/>
    <property type="project" value="UniProtKB-SubCell"/>
</dbReference>
<dbReference type="Gene3D" id="1.20.1530.20">
    <property type="match status" value="1"/>
</dbReference>
<keyword evidence="6 8" id="KW-0472">Membrane</keyword>
<comment type="subcellular location">
    <subcellularLocation>
        <location evidence="1">Membrane</location>
        <topology evidence="1">Multi-pass membrane protein</topology>
    </subcellularLocation>
</comment>
<dbReference type="InterPro" id="IPR006153">
    <property type="entry name" value="Cation/H_exchanger_TM"/>
</dbReference>
<evidence type="ECO:0000256" key="1">
    <source>
        <dbReference type="ARBA" id="ARBA00004141"/>
    </source>
</evidence>
<dbReference type="PANTHER" id="PTHR32468:SF0">
    <property type="entry name" value="K(+)_H(+) ANTIPORTER 1"/>
    <property type="match status" value="1"/>
</dbReference>